<dbReference type="EMBL" id="JAYMGO010000011">
    <property type="protein sequence ID" value="KAL1265672.1"/>
    <property type="molecule type" value="Genomic_DNA"/>
</dbReference>
<gene>
    <name evidence="4" type="ORF">QQF64_003699</name>
</gene>
<organism evidence="4 5">
    <name type="scientific">Cirrhinus molitorella</name>
    <name type="common">mud carp</name>
    <dbReference type="NCBI Taxonomy" id="172907"/>
    <lineage>
        <taxon>Eukaryota</taxon>
        <taxon>Metazoa</taxon>
        <taxon>Chordata</taxon>
        <taxon>Craniata</taxon>
        <taxon>Vertebrata</taxon>
        <taxon>Euteleostomi</taxon>
        <taxon>Actinopterygii</taxon>
        <taxon>Neopterygii</taxon>
        <taxon>Teleostei</taxon>
        <taxon>Ostariophysi</taxon>
        <taxon>Cypriniformes</taxon>
        <taxon>Cyprinidae</taxon>
        <taxon>Labeoninae</taxon>
        <taxon>Labeonini</taxon>
        <taxon>Cirrhinus</taxon>
    </lineage>
</organism>
<feature type="region of interest" description="Disordered" evidence="2">
    <location>
        <begin position="1"/>
        <end position="37"/>
    </location>
</feature>
<feature type="domain" description="Opioid growth factor receptor (OGFr) conserved" evidence="3">
    <location>
        <begin position="64"/>
        <end position="111"/>
    </location>
</feature>
<evidence type="ECO:0000313" key="5">
    <source>
        <dbReference type="Proteomes" id="UP001558613"/>
    </source>
</evidence>
<evidence type="ECO:0000256" key="1">
    <source>
        <dbReference type="ARBA" id="ARBA00010365"/>
    </source>
</evidence>
<protein>
    <recommendedName>
        <fullName evidence="3">Opioid growth factor receptor (OGFr) conserved domain-containing protein</fullName>
    </recommendedName>
</protein>
<evidence type="ECO:0000259" key="3">
    <source>
        <dbReference type="Pfam" id="PF04664"/>
    </source>
</evidence>
<reference evidence="4 5" key="1">
    <citation type="submission" date="2023-09" db="EMBL/GenBank/DDBJ databases">
        <authorList>
            <person name="Wang M."/>
        </authorList>
    </citation>
    <scope>NUCLEOTIDE SEQUENCE [LARGE SCALE GENOMIC DNA]</scope>
    <source>
        <strain evidence="4">GT-2023</strain>
        <tissue evidence="4">Liver</tissue>
    </source>
</reference>
<dbReference type="InterPro" id="IPR006757">
    <property type="entry name" value="OGF_rcpt"/>
</dbReference>
<dbReference type="Pfam" id="PF04664">
    <property type="entry name" value="OGFr_N"/>
    <property type="match status" value="1"/>
</dbReference>
<sequence>MESDDECEFDSTWQDEDVNKTPKKKVLHRRSQRKMNAAKDMQNFRHSCWNLDGDENHDKPGQGRFYNLEFYRGQIKSSPDDVHIDDFHQKWWGKYDLLQDVTTFIQWLDPVTLYP</sequence>
<proteinExistence type="inferred from homology"/>
<accession>A0ABR3MM38</accession>
<name>A0ABR3MM38_9TELE</name>
<dbReference type="InterPro" id="IPR039574">
    <property type="entry name" value="OGFr"/>
</dbReference>
<comment type="caution">
    <text evidence="4">The sequence shown here is derived from an EMBL/GenBank/DDBJ whole genome shotgun (WGS) entry which is preliminary data.</text>
</comment>
<feature type="compositionally biased region" description="Basic residues" evidence="2">
    <location>
        <begin position="21"/>
        <end position="33"/>
    </location>
</feature>
<dbReference type="Proteomes" id="UP001558613">
    <property type="component" value="Unassembled WGS sequence"/>
</dbReference>
<keyword evidence="5" id="KW-1185">Reference proteome</keyword>
<comment type="similarity">
    <text evidence="1">Belongs to the opioid growth factor receptor family.</text>
</comment>
<evidence type="ECO:0000256" key="2">
    <source>
        <dbReference type="SAM" id="MobiDB-lite"/>
    </source>
</evidence>
<feature type="compositionally biased region" description="Acidic residues" evidence="2">
    <location>
        <begin position="1"/>
        <end position="16"/>
    </location>
</feature>
<dbReference type="PANTHER" id="PTHR14015">
    <property type="entry name" value="OPIOID GROWTH FACTOR RECEPTOR OGFR ZETA-TYPE OPIOID RECEPTOR"/>
    <property type="match status" value="1"/>
</dbReference>
<evidence type="ECO:0000313" key="4">
    <source>
        <dbReference type="EMBL" id="KAL1265672.1"/>
    </source>
</evidence>
<dbReference type="PANTHER" id="PTHR14015:SF1">
    <property type="entry name" value="OPIOID GROWTH FACTOR RECEPTOR"/>
    <property type="match status" value="1"/>
</dbReference>